<gene>
    <name evidence="1" type="ORF">ENL21_05895</name>
</gene>
<protein>
    <recommendedName>
        <fullName evidence="2">DUF362 domain-containing protein</fullName>
    </recommendedName>
</protein>
<dbReference type="Proteomes" id="UP000886111">
    <property type="component" value="Unassembled WGS sequence"/>
</dbReference>
<feature type="non-terminal residue" evidence="1">
    <location>
        <position position="132"/>
    </location>
</feature>
<sequence>MNRRIFLRKSFLLNSGFWLGRKYALAGSNAKVVIAQNPAVVNRHQVQSDQLLALLDKAMQAYFDCDNPLQAWQKVVQPDEVIGLKVNCLSGAGSTHRELVDAVVERLKEAGIKPYNIIIWDRLNKDLEECKF</sequence>
<accession>A0A7V5H3R5</accession>
<dbReference type="EMBL" id="DRTD01000432">
    <property type="protein sequence ID" value="HHE55296.1"/>
    <property type="molecule type" value="Genomic_DNA"/>
</dbReference>
<organism evidence="1">
    <name type="scientific">Caldithrix abyssi</name>
    <dbReference type="NCBI Taxonomy" id="187145"/>
    <lineage>
        <taxon>Bacteria</taxon>
        <taxon>Pseudomonadati</taxon>
        <taxon>Calditrichota</taxon>
        <taxon>Calditrichia</taxon>
        <taxon>Calditrichales</taxon>
        <taxon>Calditrichaceae</taxon>
        <taxon>Caldithrix</taxon>
    </lineage>
</organism>
<evidence type="ECO:0008006" key="2">
    <source>
        <dbReference type="Google" id="ProtNLM"/>
    </source>
</evidence>
<dbReference type="AlphaFoldDB" id="A0A7V5H3R5"/>
<name>A0A7V5H3R5_CALAY</name>
<evidence type="ECO:0000313" key="1">
    <source>
        <dbReference type="EMBL" id="HHE55296.1"/>
    </source>
</evidence>
<reference evidence="1" key="1">
    <citation type="journal article" date="2020" name="mSystems">
        <title>Genome- and Community-Level Interaction Insights into Carbon Utilization and Element Cycling Functions of Hydrothermarchaeota in Hydrothermal Sediment.</title>
        <authorList>
            <person name="Zhou Z."/>
            <person name="Liu Y."/>
            <person name="Xu W."/>
            <person name="Pan J."/>
            <person name="Luo Z.H."/>
            <person name="Li M."/>
        </authorList>
    </citation>
    <scope>NUCLEOTIDE SEQUENCE [LARGE SCALE GENOMIC DNA]</scope>
    <source>
        <strain evidence="1">HyVt-76</strain>
    </source>
</reference>
<comment type="caution">
    <text evidence="1">The sequence shown here is derived from an EMBL/GenBank/DDBJ whole genome shotgun (WGS) entry which is preliminary data.</text>
</comment>
<proteinExistence type="predicted"/>